<keyword evidence="1" id="KW-1133">Transmembrane helix</keyword>
<dbReference type="RefSeq" id="WP_146437615.1">
    <property type="nucleotide sequence ID" value="NZ_VIGV01000014.1"/>
</dbReference>
<keyword evidence="1" id="KW-0812">Transmembrane</keyword>
<feature type="transmembrane region" description="Helical" evidence="1">
    <location>
        <begin position="87"/>
        <end position="104"/>
    </location>
</feature>
<evidence type="ECO:0000313" key="2">
    <source>
        <dbReference type="EMBL" id="TWS21887.1"/>
    </source>
</evidence>
<dbReference type="AlphaFoldDB" id="A0A5C5RFX1"/>
<gene>
    <name evidence="2" type="ORF">FK268_22105</name>
</gene>
<organism evidence="2 3">
    <name type="scientific">Tsukamurella sputi</name>
    <dbReference type="NCBI Taxonomy" id="2591848"/>
    <lineage>
        <taxon>Bacteria</taxon>
        <taxon>Bacillati</taxon>
        <taxon>Actinomycetota</taxon>
        <taxon>Actinomycetes</taxon>
        <taxon>Mycobacteriales</taxon>
        <taxon>Tsukamurellaceae</taxon>
        <taxon>Tsukamurella</taxon>
    </lineage>
</organism>
<keyword evidence="3" id="KW-1185">Reference proteome</keyword>
<keyword evidence="1" id="KW-0472">Membrane</keyword>
<evidence type="ECO:0000256" key="1">
    <source>
        <dbReference type="SAM" id="Phobius"/>
    </source>
</evidence>
<comment type="caution">
    <text evidence="2">The sequence shown here is derived from an EMBL/GenBank/DDBJ whole genome shotgun (WGS) entry which is preliminary data.</text>
</comment>
<dbReference type="OrthoDB" id="4772934at2"/>
<reference evidence="2 3" key="1">
    <citation type="submission" date="2019-08" db="EMBL/GenBank/DDBJ databases">
        <title>Tsukamurella conjunctivitidis sp. nov., Tsukamurella assacharolytica sp. nov. and Tsukamurella sputae sp. nov. isolated from patients with conjunctivitis, bacteraemia (lymphoma) and respiratory infection (sputum) in Hong Kong.</title>
        <authorList>
            <person name="Fok K.M.N."/>
            <person name="Fong J.Y.H."/>
        </authorList>
    </citation>
    <scope>NUCLEOTIDE SEQUENCE [LARGE SCALE GENOMIC DNA]</scope>
    <source>
        <strain evidence="2 3">HKU70</strain>
    </source>
</reference>
<accession>A0A5C5RFX1</accession>
<protein>
    <submittedName>
        <fullName evidence="2">Uncharacterized protein</fullName>
    </submittedName>
</protein>
<proteinExistence type="predicted"/>
<sequence length="212" mass="23103">MSKPADTETRTVPVEVLRVGAGVLLVLWLTLLTAFILTPWSYDGPLSQQVARGAILAAILVLGSWMGQSWRTATGMEPAMSAPSARYFLAGAVLLVPAMTLMWLDFGPWPAWRVMTVVVLAVGILVLFVLDLRDRRRHKGEITAPIAAMTVRTARGDREVRIAQPEGLHDRWMTRWSVGTPEGTVQRVSYGPDPMRSLTAALADAEAATAVI</sequence>
<dbReference type="EMBL" id="VIGV01000014">
    <property type="protein sequence ID" value="TWS21887.1"/>
    <property type="molecule type" value="Genomic_DNA"/>
</dbReference>
<feature type="transmembrane region" description="Helical" evidence="1">
    <location>
        <begin position="49"/>
        <end position="66"/>
    </location>
</feature>
<feature type="transmembrane region" description="Helical" evidence="1">
    <location>
        <begin position="16"/>
        <end position="37"/>
    </location>
</feature>
<feature type="transmembrane region" description="Helical" evidence="1">
    <location>
        <begin position="110"/>
        <end position="130"/>
    </location>
</feature>
<name>A0A5C5RFX1_9ACTN</name>
<dbReference type="Proteomes" id="UP000319792">
    <property type="component" value="Unassembled WGS sequence"/>
</dbReference>
<evidence type="ECO:0000313" key="3">
    <source>
        <dbReference type="Proteomes" id="UP000319792"/>
    </source>
</evidence>